<dbReference type="EMBL" id="VSSQ01025855">
    <property type="protein sequence ID" value="MPM74274.1"/>
    <property type="molecule type" value="Genomic_DNA"/>
</dbReference>
<reference evidence="1" key="1">
    <citation type="submission" date="2019-08" db="EMBL/GenBank/DDBJ databases">
        <authorList>
            <person name="Kucharzyk K."/>
            <person name="Murdoch R.W."/>
            <person name="Higgins S."/>
            <person name="Loffler F."/>
        </authorList>
    </citation>
    <scope>NUCLEOTIDE SEQUENCE</scope>
</reference>
<evidence type="ECO:0000313" key="1">
    <source>
        <dbReference type="EMBL" id="MPM74274.1"/>
    </source>
</evidence>
<name>A0A645CBH0_9ZZZZ</name>
<organism evidence="1">
    <name type="scientific">bioreactor metagenome</name>
    <dbReference type="NCBI Taxonomy" id="1076179"/>
    <lineage>
        <taxon>unclassified sequences</taxon>
        <taxon>metagenomes</taxon>
        <taxon>ecological metagenomes</taxon>
    </lineage>
</organism>
<comment type="caution">
    <text evidence="1">The sequence shown here is derived from an EMBL/GenBank/DDBJ whole genome shotgun (WGS) entry which is preliminary data.</text>
</comment>
<sequence length="131" mass="14625">MPLLGCEDVQTVAHLSGEFSEAHRLRLDGNFAALHAGEREQRFDEVVESLRFLQHAANGFTQRSRIVSMPQRDLTDSAERSQRRAQFVRGVGSEALEFGEGIVEALQGLIEDGCQLAEFIMRIAHGQTFPQ</sequence>
<proteinExistence type="predicted"/>
<accession>A0A645CBH0</accession>
<protein>
    <submittedName>
        <fullName evidence="1">Uncharacterized protein</fullName>
    </submittedName>
</protein>
<gene>
    <name evidence="1" type="ORF">SDC9_121259</name>
</gene>
<dbReference type="AlphaFoldDB" id="A0A645CBH0"/>